<reference evidence="4 6" key="1">
    <citation type="submission" date="2020-09" db="EMBL/GenBank/DDBJ databases">
        <title>Draft Genomes of Bacterial Isolates from North Pond Shallow Sediments.</title>
        <authorList>
            <person name="Kiel Reese B."/>
            <person name="Mullis M."/>
            <person name="Weisend R.E."/>
        </authorList>
    </citation>
    <scope>NUCLEOTIDE SEQUENCE</scope>
    <source>
        <strain evidence="4">KJE-2</strain>
        <strain evidence="3 6">KJE-3</strain>
    </source>
</reference>
<dbReference type="EMBL" id="JAEMOP010000009">
    <property type="protein sequence ID" value="MBJ7316842.1"/>
    <property type="molecule type" value="Genomic_DNA"/>
</dbReference>
<dbReference type="PANTHER" id="PTHR35272:SF3">
    <property type="entry name" value="THIOL:DISULFIDE INTERCHANGE PROTEIN DSBC"/>
    <property type="match status" value="1"/>
</dbReference>
<dbReference type="Proteomes" id="UP000655994">
    <property type="component" value="Unassembled WGS sequence"/>
</dbReference>
<dbReference type="InterPro" id="IPR051470">
    <property type="entry name" value="Thiol:disulfide_interchange"/>
</dbReference>
<dbReference type="PANTHER" id="PTHR35272">
    <property type="entry name" value="THIOL:DISULFIDE INTERCHANGE PROTEIN DSBC-RELATED"/>
    <property type="match status" value="1"/>
</dbReference>
<dbReference type="RefSeq" id="WP_199493298.1">
    <property type="nucleotide sequence ID" value="NZ_JAEMOP010000009.1"/>
</dbReference>
<gene>
    <name evidence="3" type="ORF">JHC10_00865</name>
    <name evidence="4" type="ORF">JHC11_12675</name>
</gene>
<dbReference type="InterPro" id="IPR013766">
    <property type="entry name" value="Thioredoxin_domain"/>
</dbReference>
<evidence type="ECO:0000313" key="4">
    <source>
        <dbReference type="EMBL" id="MBJ7316842.1"/>
    </source>
</evidence>
<dbReference type="AlphaFoldDB" id="A0A8I1GDM5"/>
<evidence type="ECO:0000313" key="3">
    <source>
        <dbReference type="EMBL" id="MBJ7265484.1"/>
    </source>
</evidence>
<dbReference type="Gene3D" id="3.40.30.10">
    <property type="entry name" value="Glutaredoxin"/>
    <property type="match status" value="1"/>
</dbReference>
<dbReference type="InterPro" id="IPR036249">
    <property type="entry name" value="Thioredoxin-like_sf"/>
</dbReference>
<evidence type="ECO:0000313" key="6">
    <source>
        <dbReference type="Proteomes" id="UP000655994"/>
    </source>
</evidence>
<protein>
    <recommendedName>
        <fullName evidence="2">Thioredoxin domain-containing protein</fullName>
    </recommendedName>
</protein>
<evidence type="ECO:0000256" key="1">
    <source>
        <dbReference type="SAM" id="Phobius"/>
    </source>
</evidence>
<name>A0A8I1GDM5_9GAMM</name>
<evidence type="ECO:0000259" key="2">
    <source>
        <dbReference type="PROSITE" id="PS51352"/>
    </source>
</evidence>
<feature type="domain" description="Thioredoxin" evidence="2">
    <location>
        <begin position="68"/>
        <end position="255"/>
    </location>
</feature>
<feature type="transmembrane region" description="Helical" evidence="1">
    <location>
        <begin position="14"/>
        <end position="32"/>
    </location>
</feature>
<proteinExistence type="predicted"/>
<keyword evidence="6" id="KW-1185">Reference proteome</keyword>
<sequence>MAQEKSITISFKGITQPTLIVCATLLIIYFAGPARDNESQHQALAPDINDGIIELEMPESESAVANLVSPNLSKPPLTTPVSEEHGEQYNSQVKAAEMTKDLSSAERARIFEKLATIAFVDKPEPSVDTGKSIIVFTDYTCPVCQDFHPYYDDILRAGYTIYSLPVARKGINSNVNKIMSRMYCQDDFKSLYNLALQGHVPHLDNMEPCDNDADLAAVSYRAIFALMDKPATPAIWIKGEGIVGPSDLLKRLNIV</sequence>
<dbReference type="PROSITE" id="PS51352">
    <property type="entry name" value="THIOREDOXIN_2"/>
    <property type="match status" value="1"/>
</dbReference>
<keyword evidence="1" id="KW-1133">Transmembrane helix</keyword>
<dbReference type="SUPFAM" id="SSF52833">
    <property type="entry name" value="Thioredoxin-like"/>
    <property type="match status" value="1"/>
</dbReference>
<dbReference type="EMBL" id="JAEMOS010000002">
    <property type="protein sequence ID" value="MBJ7265484.1"/>
    <property type="molecule type" value="Genomic_DNA"/>
</dbReference>
<comment type="caution">
    <text evidence="4">The sequence shown here is derived from an EMBL/GenBank/DDBJ whole genome shotgun (WGS) entry which is preliminary data.</text>
</comment>
<accession>A0A8I1GDM5</accession>
<organism evidence="4 5">
    <name type="scientific">Idiomarina abyssalis</name>
    <dbReference type="NCBI Taxonomy" id="86102"/>
    <lineage>
        <taxon>Bacteria</taxon>
        <taxon>Pseudomonadati</taxon>
        <taxon>Pseudomonadota</taxon>
        <taxon>Gammaproteobacteria</taxon>
        <taxon>Alteromonadales</taxon>
        <taxon>Idiomarinaceae</taxon>
        <taxon>Idiomarina</taxon>
    </lineage>
</organism>
<dbReference type="Proteomes" id="UP000621390">
    <property type="component" value="Unassembled WGS sequence"/>
</dbReference>
<keyword evidence="1" id="KW-0472">Membrane</keyword>
<keyword evidence="1" id="KW-0812">Transmembrane</keyword>
<evidence type="ECO:0000313" key="5">
    <source>
        <dbReference type="Proteomes" id="UP000621390"/>
    </source>
</evidence>